<proteinExistence type="predicted"/>
<dbReference type="EMBL" id="LAZR01039794">
    <property type="protein sequence ID" value="KKL16114.1"/>
    <property type="molecule type" value="Genomic_DNA"/>
</dbReference>
<name>A0A0F9B2E1_9ZZZZ</name>
<protein>
    <submittedName>
        <fullName evidence="1">Uncharacterized protein</fullName>
    </submittedName>
</protein>
<dbReference type="AlphaFoldDB" id="A0A0F9B2E1"/>
<sequence>MEVENNKFLMICDYTCSCEFCGEKIRKGERYLHIWKNAWKGATRTNICKSCILKIFVELAPDKKEVENIRKELILNNLEN</sequence>
<evidence type="ECO:0000313" key="1">
    <source>
        <dbReference type="EMBL" id="KKL16114.1"/>
    </source>
</evidence>
<reference evidence="1" key="1">
    <citation type="journal article" date="2015" name="Nature">
        <title>Complex archaea that bridge the gap between prokaryotes and eukaryotes.</title>
        <authorList>
            <person name="Spang A."/>
            <person name="Saw J.H."/>
            <person name="Jorgensen S.L."/>
            <person name="Zaremba-Niedzwiedzka K."/>
            <person name="Martijn J."/>
            <person name="Lind A.E."/>
            <person name="van Eijk R."/>
            <person name="Schleper C."/>
            <person name="Guy L."/>
            <person name="Ettema T.J."/>
        </authorList>
    </citation>
    <scope>NUCLEOTIDE SEQUENCE</scope>
</reference>
<comment type="caution">
    <text evidence="1">The sequence shown here is derived from an EMBL/GenBank/DDBJ whole genome shotgun (WGS) entry which is preliminary data.</text>
</comment>
<accession>A0A0F9B2E1</accession>
<gene>
    <name evidence="1" type="ORF">LCGC14_2498800</name>
</gene>
<organism evidence="1">
    <name type="scientific">marine sediment metagenome</name>
    <dbReference type="NCBI Taxonomy" id="412755"/>
    <lineage>
        <taxon>unclassified sequences</taxon>
        <taxon>metagenomes</taxon>
        <taxon>ecological metagenomes</taxon>
    </lineage>
</organism>